<dbReference type="InterPro" id="IPR001375">
    <property type="entry name" value="Peptidase_S9_cat"/>
</dbReference>
<dbReference type="InterPro" id="IPR029058">
    <property type="entry name" value="AB_hydrolase_fold"/>
</dbReference>
<evidence type="ECO:0000259" key="3">
    <source>
        <dbReference type="Pfam" id="PF00326"/>
    </source>
</evidence>
<evidence type="ECO:0000256" key="2">
    <source>
        <dbReference type="ARBA" id="ARBA00022825"/>
    </source>
</evidence>
<gene>
    <name evidence="4" type="ORF">H7849_02535</name>
</gene>
<dbReference type="Pfam" id="PF00326">
    <property type="entry name" value="Peptidase_S9"/>
    <property type="match status" value="1"/>
</dbReference>
<dbReference type="AlphaFoldDB" id="A0A7G8BQC9"/>
<name>A0A7G8BQC9_9BACT</name>
<accession>A0A7G8BQC9</accession>
<evidence type="ECO:0000313" key="5">
    <source>
        <dbReference type="Proteomes" id="UP000515312"/>
    </source>
</evidence>
<protein>
    <submittedName>
        <fullName evidence="4">S9 family peptidase</fullName>
    </submittedName>
</protein>
<feature type="domain" description="Peptidase S9 prolyl oligopeptidase catalytic" evidence="3">
    <location>
        <begin position="443"/>
        <end position="644"/>
    </location>
</feature>
<dbReference type="Pfam" id="PF07676">
    <property type="entry name" value="PD40"/>
    <property type="match status" value="4"/>
</dbReference>
<proteinExistence type="predicted"/>
<evidence type="ECO:0000256" key="1">
    <source>
        <dbReference type="ARBA" id="ARBA00022801"/>
    </source>
</evidence>
<dbReference type="SUPFAM" id="SSF53474">
    <property type="entry name" value="alpha/beta-Hydrolases"/>
    <property type="match status" value="1"/>
</dbReference>
<dbReference type="SUPFAM" id="SSF82171">
    <property type="entry name" value="DPP6 N-terminal domain-like"/>
    <property type="match status" value="1"/>
</dbReference>
<dbReference type="Gene3D" id="3.40.50.1820">
    <property type="entry name" value="alpha/beta hydrolase"/>
    <property type="match status" value="1"/>
</dbReference>
<dbReference type="InterPro" id="IPR011042">
    <property type="entry name" value="6-blade_b-propeller_TolB-like"/>
</dbReference>
<dbReference type="GO" id="GO:0006508">
    <property type="term" value="P:proteolysis"/>
    <property type="evidence" value="ECO:0007669"/>
    <property type="project" value="InterPro"/>
</dbReference>
<dbReference type="InterPro" id="IPR011659">
    <property type="entry name" value="WD40"/>
</dbReference>
<keyword evidence="5" id="KW-1185">Reference proteome</keyword>
<dbReference type="KEGG" id="adin:H7849_02535"/>
<reference evidence="4 5" key="1">
    <citation type="submission" date="2020-08" db="EMBL/GenBank/DDBJ databases">
        <title>Edaphobacter telluris sp. nov. and Acidobacterium dinghuensis sp. nov., two acidobacteria isolated from forest soil.</title>
        <authorList>
            <person name="Fu J."/>
            <person name="Qiu L."/>
        </authorList>
    </citation>
    <scope>NUCLEOTIDE SEQUENCE [LARGE SCALE GENOMIC DNA]</scope>
    <source>
        <strain evidence="4">4Y35</strain>
    </source>
</reference>
<evidence type="ECO:0000313" key="4">
    <source>
        <dbReference type="EMBL" id="QNI34749.1"/>
    </source>
</evidence>
<dbReference type="EMBL" id="CP060394">
    <property type="protein sequence ID" value="QNI34749.1"/>
    <property type="molecule type" value="Genomic_DNA"/>
</dbReference>
<dbReference type="PANTHER" id="PTHR42776:SF27">
    <property type="entry name" value="DIPEPTIDYL PEPTIDASE FAMILY MEMBER 6"/>
    <property type="match status" value="1"/>
</dbReference>
<dbReference type="PANTHER" id="PTHR42776">
    <property type="entry name" value="SERINE PEPTIDASE S9 FAMILY MEMBER"/>
    <property type="match status" value="1"/>
</dbReference>
<organism evidence="4 5">
    <name type="scientific">Alloacidobacterium dinghuense</name>
    <dbReference type="NCBI Taxonomy" id="2763107"/>
    <lineage>
        <taxon>Bacteria</taxon>
        <taxon>Pseudomonadati</taxon>
        <taxon>Acidobacteriota</taxon>
        <taxon>Terriglobia</taxon>
        <taxon>Terriglobales</taxon>
        <taxon>Acidobacteriaceae</taxon>
        <taxon>Alloacidobacterium</taxon>
    </lineage>
</organism>
<keyword evidence="2" id="KW-0720">Serine protease</keyword>
<keyword evidence="2" id="KW-0645">Protease</keyword>
<keyword evidence="1" id="KW-0378">Hydrolase</keyword>
<sequence length="652" mass="72828">MTLDDLFHLQDMGDPQVSPDGKWVAYTASTIDTVADKRLTDIWMVSWDGSADIRLTYANENSASAPRWSPDGKYLSFTSDRAGKTKGSQVWVLDRRGGEARQLTDVKNHLSYYGWSPDGKKLLLGISEDKEAESEAKDKDKDKEKEKPKPIIIDRYHFKQDIEGYISSETMPTLIYLFDVDTHKLEKLTTDAKYNEQNAVWSPDGTYIAYVSNHDADPDRTTNTDVFIVDAKVNSTPKKLTTFDGQDGGRLAWSPDSKWIAYLHGSEPKYLEYNQNKLAVVPASGGEPRVLTEKLDRAVSSPMFTEDGQSVTVLVTDDRSEYLASVSLGDGSVKRLIDTPGSVMMRNQTADHSAVVWSTDMAPGEIFAFEDGKLRKLTSHNDALMAQLKLGETRDLETKTKDDADVHALLTLPIGYQAGQKYPMLLRIHGGPDGQDAHAFVPERQLFAGRGYAVLNVNYRGSAGRSAAYQRSIFSDWGNKEVIDLLACVDEAVKEGVADPDRLGVGGWSYGGILTDYTIASSTRFKAAISGAGTGSPLGFYGVDQYIIQYDQELGPPWKNLDTYLKLGYPLLHADRIRTPTLFMGGDKDFNVPLMGGEQMYQALRSLNVPTELVVYPGQFHGFTRPSFIRDRYQRYFDWYDKYLMPQQPAKK</sequence>
<dbReference type="GO" id="GO:0004252">
    <property type="term" value="F:serine-type endopeptidase activity"/>
    <property type="evidence" value="ECO:0007669"/>
    <property type="project" value="TreeGrafter"/>
</dbReference>
<dbReference type="Proteomes" id="UP000515312">
    <property type="component" value="Chromosome"/>
</dbReference>
<dbReference type="Gene3D" id="2.120.10.30">
    <property type="entry name" value="TolB, C-terminal domain"/>
    <property type="match status" value="2"/>
</dbReference>